<organism evidence="2 3">
    <name type="scientific">Sphagnum jensenii</name>
    <dbReference type="NCBI Taxonomy" id="128206"/>
    <lineage>
        <taxon>Eukaryota</taxon>
        <taxon>Viridiplantae</taxon>
        <taxon>Streptophyta</taxon>
        <taxon>Embryophyta</taxon>
        <taxon>Bryophyta</taxon>
        <taxon>Sphagnophytina</taxon>
        <taxon>Sphagnopsida</taxon>
        <taxon>Sphagnales</taxon>
        <taxon>Sphagnaceae</taxon>
        <taxon>Sphagnum</taxon>
    </lineage>
</organism>
<feature type="compositionally biased region" description="Low complexity" evidence="1">
    <location>
        <begin position="11"/>
        <end position="20"/>
    </location>
</feature>
<keyword evidence="3" id="KW-1185">Reference proteome</keyword>
<feature type="region of interest" description="Disordered" evidence="1">
    <location>
        <begin position="152"/>
        <end position="209"/>
    </location>
</feature>
<reference evidence="2" key="1">
    <citation type="submission" date="2024-02" db="EMBL/GenBank/DDBJ databases">
        <authorList>
            <consortium name="ELIXIR-Norway"/>
            <consortium name="Elixir Norway"/>
        </authorList>
    </citation>
    <scope>NUCLEOTIDE SEQUENCE</scope>
</reference>
<gene>
    <name evidence="2" type="ORF">CSSPJE1EN1_LOCUS17886</name>
</gene>
<evidence type="ECO:0000313" key="2">
    <source>
        <dbReference type="EMBL" id="CAK9272408.1"/>
    </source>
</evidence>
<accession>A0ABP0WZW7</accession>
<evidence type="ECO:0000313" key="3">
    <source>
        <dbReference type="Proteomes" id="UP001497444"/>
    </source>
</evidence>
<dbReference type="EMBL" id="OZ020099">
    <property type="protein sequence ID" value="CAK9272408.1"/>
    <property type="molecule type" value="Genomic_DNA"/>
</dbReference>
<sequence length="1537" mass="172287">MGKGGGKCSSKESCGSSIESMTPKSKTHRGHHQSSTKAKDLDQVVDMDSSTFVPFIPKKMKSSQVQLEEDETIDTNVMFDQQEPQSNVSKSCLLGPPASILQSAHNTSMLSRVHTFSGVSAKSSSSHDELQHVQLSTSHPKHLKFSASMPHQQVGEIGSPSQSSFESTSPNLQDDNDLFPTKESIIPGYNNSSTTMRPRLRKKKKLSPSIPFESKNISATSTTQLPIVGASGEKRLFPISTNSQTSPRPMQAPLPHGPSENNDVIEATTPQGQKVELKEVVDPQALLVSKYFRGRLNDSWDLMPQQLGHGSISPMLETMPMTTEAKTNARLDPHVEFGAIRIGEKNASMVTNNLKDSKFHDEEREAKLQLSTNEQEDPLYLVEMSNKALLMDQHVMEGLPMMESSSRQLLSDKPFEEDHMVRLSKKDQTNEVDVHSITGHVGGDVLLGATKIKELPKLIGSNMLSKDGVFIQNNRSLPPSLQVESKVLEIEKSKQELMVIKSQKTFKALELEEFGGKFDATLHDPSAKDQLVKEEKIASKPTLEKSQHFQLLHKVPNKVMSKVPTPHIDKEGVVIVKELQLITIPRGGIEVGVKSTLEEDPQSMELDEAPNDEPKVSICETREEGVPKSEDTQVYALKEVKELGDAPTLKEASGFIMLEGAPIEKLEEVGALKMKTVLQQELQFNIIEGERCVEVKPSSKEEKKSLKPHEPPIGELVKKVVQEAFEIPLTEKEKHMEVVPPEEHPLSMEFYDALSDPLEDDPLMVHEANQHTMLEWAPIEEIGEAPILVSGQKTILKLKELQLDIGDEEIDVVAKPSVEETPQSLKFHEVSIEELENKAVLKAIKFPFLKEERHAEVELAMEKEPWSIKLEKALHEHVKPFILEIEGMHLPKLEKAQVPIINQEKEVVCELKLQMTPQSNILVDVSIEKPKEVLARELPNEEDILKLEESQLGVVKEGNVSVRLVGVHHLVKEGKHFQVEPCLEGLQSTKLDETFSEHAKMIPKLDPTKLHPFEILCKDDVQKIEEAQMPIVKQEKQVGDDLMLDVGAPQSNMLGETPTKCPKGMLSMEMKEDVSKLDMFKLGVGDEVLEEDIGIESSLKQAPQIKKFDMEVVLATTTIPCVQEGSHVEVEPLLKTELMKELVDKMDECESTLQMALQLIALDGANIDEPGSMTHDEEKEKNKVALKLPLEEPQSTIVFDDGFEFKVSNIHGTKEHILLKSNEHQNPIDEGGKEFEVEPILTKGPQSIAIHEGPIQDVDEEVNIEISKMLSIEEEKEVVLEPALEETLQLTMFDNATLEEPKDALEEKNQKTILDEAPIEQLKVATQNHLESIIGKVEKHQMHITKDEKEVGIQPVALQKTSESMMLDEVRTEEVKEKVCCSPKQIIEIGRTPMQKDDMQTLPMCMESTTSNTDGETMERKIGDIFLETTRPIEMKETSNDLSLKVLSTIANEIPSMIDAIHRDLSTYPENMTQLQTYEGPWEVDQTWEQFKRNWKIFRTKPNSLITSKVHQARKIAKEKAYKVVGLPWPPTCLIHL</sequence>
<evidence type="ECO:0000256" key="1">
    <source>
        <dbReference type="SAM" id="MobiDB-lite"/>
    </source>
</evidence>
<dbReference type="Proteomes" id="UP001497444">
    <property type="component" value="Chromosome 4"/>
</dbReference>
<name>A0ABP0WZW7_9BRYO</name>
<proteinExistence type="predicted"/>
<feature type="compositionally biased region" description="Low complexity" evidence="1">
    <location>
        <begin position="159"/>
        <end position="169"/>
    </location>
</feature>
<feature type="compositionally biased region" description="Basic residues" evidence="1">
    <location>
        <begin position="25"/>
        <end position="34"/>
    </location>
</feature>
<protein>
    <submittedName>
        <fullName evidence="2">Uncharacterized protein</fullName>
    </submittedName>
</protein>
<feature type="region of interest" description="Disordered" evidence="1">
    <location>
        <begin position="1"/>
        <end position="43"/>
    </location>
</feature>